<evidence type="ECO:0000256" key="2">
    <source>
        <dbReference type="ARBA" id="ARBA00015189"/>
    </source>
</evidence>
<dbReference type="InterPro" id="IPR039599">
    <property type="entry name" value="RBM48"/>
</dbReference>
<comment type="similarity">
    <text evidence="1">Belongs to the RBM48 family.</text>
</comment>
<dbReference type="PANTHER" id="PTHR20957">
    <property type="entry name" value="RNA-BINDING PROTEIN 48"/>
    <property type="match status" value="1"/>
</dbReference>
<dbReference type="InterPro" id="IPR034264">
    <property type="entry name" value="RBM48_RRM"/>
</dbReference>
<dbReference type="SMART" id="SM00360">
    <property type="entry name" value="RRM"/>
    <property type="match status" value="1"/>
</dbReference>
<organism evidence="10 11">
    <name type="scientific">Nicrophorus vespilloides</name>
    <name type="common">Boreal carrion beetle</name>
    <dbReference type="NCBI Taxonomy" id="110193"/>
    <lineage>
        <taxon>Eukaryota</taxon>
        <taxon>Metazoa</taxon>
        <taxon>Ecdysozoa</taxon>
        <taxon>Arthropoda</taxon>
        <taxon>Hexapoda</taxon>
        <taxon>Insecta</taxon>
        <taxon>Pterygota</taxon>
        <taxon>Neoptera</taxon>
        <taxon>Endopterygota</taxon>
        <taxon>Coleoptera</taxon>
        <taxon>Polyphaga</taxon>
        <taxon>Staphyliniformia</taxon>
        <taxon>Silphidae</taxon>
        <taxon>Nicrophorinae</taxon>
        <taxon>Nicrophorus</taxon>
    </lineage>
</organism>
<dbReference type="SUPFAM" id="SSF54928">
    <property type="entry name" value="RNA-binding domain, RBD"/>
    <property type="match status" value="1"/>
</dbReference>
<evidence type="ECO:0000256" key="1">
    <source>
        <dbReference type="ARBA" id="ARBA00006938"/>
    </source>
</evidence>
<evidence type="ECO:0000256" key="5">
    <source>
        <dbReference type="ARBA" id="ARBA00022884"/>
    </source>
</evidence>
<feature type="domain" description="RRM" evidence="9">
    <location>
        <begin position="44"/>
        <end position="122"/>
    </location>
</feature>
<accession>A0ABM1NHV3</accession>
<protein>
    <recommendedName>
        <fullName evidence="2">RNA-binding protein 48</fullName>
    </recommendedName>
</protein>
<proteinExistence type="inferred from homology"/>
<dbReference type="InterPro" id="IPR012677">
    <property type="entry name" value="Nucleotide-bd_a/b_plait_sf"/>
</dbReference>
<evidence type="ECO:0000259" key="9">
    <source>
        <dbReference type="PROSITE" id="PS50102"/>
    </source>
</evidence>
<dbReference type="GeneID" id="108569387"/>
<evidence type="ECO:0000313" key="11">
    <source>
        <dbReference type="RefSeq" id="XP_017786403.1"/>
    </source>
</evidence>
<keyword evidence="3" id="KW-0507">mRNA processing</keyword>
<dbReference type="Proteomes" id="UP000695000">
    <property type="component" value="Unplaced"/>
</dbReference>
<keyword evidence="4" id="KW-0747">Spliceosome</keyword>
<evidence type="ECO:0000256" key="6">
    <source>
        <dbReference type="ARBA" id="ARBA00023187"/>
    </source>
</evidence>
<dbReference type="Pfam" id="PF00076">
    <property type="entry name" value="RRM_1"/>
    <property type="match status" value="1"/>
</dbReference>
<sequence length="243" mass="28242">MEQSVCKKEIKHHKQLDLCKTRAAYRQGKKLTAVKVYTVSSESQHLFVYGVPVINLRSELKALFSRYGQVKSISLVSDHETEVFTECYHIQFDRIQSARIAKRFLDNKSFYGGLLHVCYAPEHEDIDETRAKLLQRNKDVLKRLHPTNDSVDSGWKHKRSHTAAAEDNDAINNDPMLSWLEAPKETNTKMLVQEAYIKYDDSTQPQRSNKKVKKSNLIPTPILMSKEFIQRKTVEKKILFYNK</sequence>
<reference evidence="11" key="1">
    <citation type="submission" date="2025-08" db="UniProtKB">
        <authorList>
            <consortium name="RefSeq"/>
        </authorList>
    </citation>
    <scope>IDENTIFICATION</scope>
    <source>
        <tissue evidence="11">Whole Larva</tissue>
    </source>
</reference>
<keyword evidence="5 8" id="KW-0694">RNA-binding</keyword>
<comment type="function">
    <text evidence="7">As a component of the minor spliceosome, involved in the splicing of U12-type introns in pre-mRNAs.</text>
</comment>
<dbReference type="InterPro" id="IPR035979">
    <property type="entry name" value="RBD_domain_sf"/>
</dbReference>
<evidence type="ECO:0000313" key="10">
    <source>
        <dbReference type="Proteomes" id="UP000695000"/>
    </source>
</evidence>
<evidence type="ECO:0000256" key="3">
    <source>
        <dbReference type="ARBA" id="ARBA00022664"/>
    </source>
</evidence>
<name>A0ABM1NHV3_NICVS</name>
<keyword evidence="6" id="KW-0508">mRNA splicing</keyword>
<dbReference type="Gene3D" id="3.30.70.330">
    <property type="match status" value="1"/>
</dbReference>
<dbReference type="CDD" id="cd12442">
    <property type="entry name" value="RRM_RBM48"/>
    <property type="match status" value="1"/>
</dbReference>
<keyword evidence="10" id="KW-1185">Reference proteome</keyword>
<dbReference type="PROSITE" id="PS50102">
    <property type="entry name" value="RRM"/>
    <property type="match status" value="1"/>
</dbReference>
<dbReference type="PANTHER" id="PTHR20957:SF0">
    <property type="entry name" value="RNA-BINDING PROTEIN 48"/>
    <property type="match status" value="1"/>
</dbReference>
<evidence type="ECO:0000256" key="4">
    <source>
        <dbReference type="ARBA" id="ARBA00022728"/>
    </source>
</evidence>
<evidence type="ECO:0000256" key="7">
    <source>
        <dbReference type="ARBA" id="ARBA00035004"/>
    </source>
</evidence>
<dbReference type="RefSeq" id="XP_017786403.1">
    <property type="nucleotide sequence ID" value="XM_017930914.1"/>
</dbReference>
<dbReference type="InterPro" id="IPR000504">
    <property type="entry name" value="RRM_dom"/>
</dbReference>
<gene>
    <name evidence="11" type="primary">LOC108569387</name>
</gene>
<evidence type="ECO:0000256" key="8">
    <source>
        <dbReference type="PROSITE-ProRule" id="PRU00176"/>
    </source>
</evidence>